<evidence type="ECO:0000259" key="6">
    <source>
        <dbReference type="Pfam" id="PF03151"/>
    </source>
</evidence>
<accession>A0A830HB89</accession>
<feature type="transmembrane region" description="Helical" evidence="5">
    <location>
        <begin position="405"/>
        <end position="423"/>
    </location>
</feature>
<keyword evidence="8" id="KW-1185">Reference proteome</keyword>
<feature type="transmembrane region" description="Helical" evidence="5">
    <location>
        <begin position="112"/>
        <end position="133"/>
    </location>
</feature>
<dbReference type="InterPro" id="IPR037185">
    <property type="entry name" value="EmrE-like"/>
</dbReference>
<feature type="domain" description="Sugar phosphate transporter" evidence="6">
    <location>
        <begin position="116"/>
        <end position="421"/>
    </location>
</feature>
<dbReference type="PANTHER" id="PTHR11132">
    <property type="entry name" value="SOLUTE CARRIER FAMILY 35"/>
    <property type="match status" value="1"/>
</dbReference>
<dbReference type="EMBL" id="BNJQ01000006">
    <property type="protein sequence ID" value="GHP03743.1"/>
    <property type="molecule type" value="Genomic_DNA"/>
</dbReference>
<protein>
    <recommendedName>
        <fullName evidence="6">Sugar phosphate transporter domain-containing protein</fullName>
    </recommendedName>
</protein>
<dbReference type="Pfam" id="PF03151">
    <property type="entry name" value="TPT"/>
    <property type="match status" value="1"/>
</dbReference>
<reference evidence="7" key="1">
    <citation type="submission" date="2020-10" db="EMBL/GenBank/DDBJ databases">
        <title>Unveiling of a novel bifunctional photoreceptor, Dualchrome1, isolated from a cosmopolitan green alga.</title>
        <authorList>
            <person name="Suzuki S."/>
            <person name="Kawachi M."/>
        </authorList>
    </citation>
    <scope>NUCLEOTIDE SEQUENCE</scope>
    <source>
        <strain evidence="7">NIES 2893</strain>
    </source>
</reference>
<feature type="transmembrane region" description="Helical" evidence="5">
    <location>
        <begin position="145"/>
        <end position="168"/>
    </location>
</feature>
<comment type="subcellular location">
    <subcellularLocation>
        <location evidence="1">Membrane</location>
        <topology evidence="1">Multi-pass membrane protein</topology>
    </subcellularLocation>
</comment>
<keyword evidence="4 5" id="KW-0472">Membrane</keyword>
<dbReference type="InterPro" id="IPR050186">
    <property type="entry name" value="TPT_transporter"/>
</dbReference>
<evidence type="ECO:0000256" key="2">
    <source>
        <dbReference type="ARBA" id="ARBA00022692"/>
    </source>
</evidence>
<dbReference type="GO" id="GO:0016020">
    <property type="term" value="C:membrane"/>
    <property type="evidence" value="ECO:0007669"/>
    <property type="project" value="UniProtKB-SubCell"/>
</dbReference>
<evidence type="ECO:0000256" key="5">
    <source>
        <dbReference type="SAM" id="Phobius"/>
    </source>
</evidence>
<evidence type="ECO:0000313" key="8">
    <source>
        <dbReference type="Proteomes" id="UP000660262"/>
    </source>
</evidence>
<gene>
    <name evidence="7" type="ORF">PPROV_000249800</name>
</gene>
<evidence type="ECO:0000256" key="1">
    <source>
        <dbReference type="ARBA" id="ARBA00004141"/>
    </source>
</evidence>
<comment type="caution">
    <text evidence="7">The sequence shown here is derived from an EMBL/GenBank/DDBJ whole genome shotgun (WGS) entry which is preliminary data.</text>
</comment>
<sequence>MSARTMSLAHPRHRCARVVPLGCAVTYVGNGRRVGVLSQFPGHGRGRGTFPPSSCQSPIVRSSLGGQLQRPAAEHRLDSQKDAWKLHAAAANAEPAPDNNSDSSSAAGAKSALATMALFVIGWYAANCAFNIVNKQALNLLGLPYFISLLELGIGCLWMLGAWATGAIKPPPKKAFSKEFLIALLPVSLFHCVGHVAACLSFSKMAVSFGHVIKSTEPVFSVLLSVVFLGKAFPLAVWLSLIPIVAGASVSAMKELSFSLAGTNLALLSNVAMAMRSVASKKALEDFQMVKGVNLYAFMSFVSLAYLIPVAIVVEGHLWQETFDRVIAASATKSFDILGLAQLSGPIGLAILLTVTGIFYHLYNQLSYDTMDTMNAVSFSVANTMKRVAVIVSSVLFFQNPVSPMNWLGIAVAVAGTYAYSVAARKK</sequence>
<dbReference type="SUPFAM" id="SSF103481">
    <property type="entry name" value="Multidrug resistance efflux transporter EmrE"/>
    <property type="match status" value="2"/>
</dbReference>
<evidence type="ECO:0000256" key="4">
    <source>
        <dbReference type="ARBA" id="ARBA00023136"/>
    </source>
</evidence>
<dbReference type="Gene3D" id="1.10.3730.20">
    <property type="match status" value="1"/>
</dbReference>
<feature type="transmembrane region" description="Helical" evidence="5">
    <location>
        <begin position="335"/>
        <end position="363"/>
    </location>
</feature>
<evidence type="ECO:0000256" key="3">
    <source>
        <dbReference type="ARBA" id="ARBA00022989"/>
    </source>
</evidence>
<keyword evidence="3 5" id="KW-1133">Transmembrane helix</keyword>
<organism evidence="7 8">
    <name type="scientific">Pycnococcus provasolii</name>
    <dbReference type="NCBI Taxonomy" id="41880"/>
    <lineage>
        <taxon>Eukaryota</taxon>
        <taxon>Viridiplantae</taxon>
        <taxon>Chlorophyta</taxon>
        <taxon>Pseudoscourfieldiophyceae</taxon>
        <taxon>Pseudoscourfieldiales</taxon>
        <taxon>Pycnococcaceae</taxon>
        <taxon>Pycnococcus</taxon>
    </lineage>
</organism>
<keyword evidence="2 5" id="KW-0812">Transmembrane</keyword>
<dbReference type="OrthoDB" id="6418713at2759"/>
<feature type="transmembrane region" description="Helical" evidence="5">
    <location>
        <begin position="256"/>
        <end position="275"/>
    </location>
</feature>
<dbReference type="InterPro" id="IPR004853">
    <property type="entry name" value="Sugar_P_trans_dom"/>
</dbReference>
<dbReference type="Proteomes" id="UP000660262">
    <property type="component" value="Unassembled WGS sequence"/>
</dbReference>
<feature type="transmembrane region" description="Helical" evidence="5">
    <location>
        <begin position="223"/>
        <end position="244"/>
    </location>
</feature>
<feature type="transmembrane region" description="Helical" evidence="5">
    <location>
        <begin position="295"/>
        <end position="314"/>
    </location>
</feature>
<proteinExistence type="predicted"/>
<name>A0A830HB89_9CHLO</name>
<feature type="transmembrane region" description="Helical" evidence="5">
    <location>
        <begin position="180"/>
        <end position="203"/>
    </location>
</feature>
<evidence type="ECO:0000313" key="7">
    <source>
        <dbReference type="EMBL" id="GHP03743.1"/>
    </source>
</evidence>
<dbReference type="AlphaFoldDB" id="A0A830HB89"/>